<dbReference type="RefSeq" id="WP_343885708.1">
    <property type="nucleotide sequence ID" value="NZ_BAAAKI010000010.1"/>
</dbReference>
<dbReference type="PANTHER" id="PTHR10434">
    <property type="entry name" value="1-ACYL-SN-GLYCEROL-3-PHOSPHATE ACYLTRANSFERASE"/>
    <property type="match status" value="1"/>
</dbReference>
<proteinExistence type="predicted"/>
<evidence type="ECO:0000259" key="3">
    <source>
        <dbReference type="SMART" id="SM00563"/>
    </source>
</evidence>
<dbReference type="CDD" id="cd07989">
    <property type="entry name" value="LPLAT_AGPAT-like"/>
    <property type="match status" value="1"/>
</dbReference>
<keyword evidence="1" id="KW-0808">Transferase</keyword>
<evidence type="ECO:0000313" key="5">
    <source>
        <dbReference type="Proteomes" id="UP001596266"/>
    </source>
</evidence>
<feature type="domain" description="Phospholipid/glycerol acyltransferase" evidence="3">
    <location>
        <begin position="35"/>
        <end position="155"/>
    </location>
</feature>
<dbReference type="Pfam" id="PF01553">
    <property type="entry name" value="Acyltransferase"/>
    <property type="match status" value="1"/>
</dbReference>
<sequence>MWYQLFKHVLFVPYVKVFCRPQVDGLENLPASGGVLLAANHLGAGDTFLVPASLPRQMVFPAKAELFRGDQGIRSRVVAWFLRAVGQVPLDRTGGRASAEGLEPVLQALREGHVVGIFPEGTRSPDGRLYKGKTGVARIALASGAPVVPVGMVDTALRRGPLGVRYMRGARIVIGEPMCLQAPSGNETDQQTLRRLTNQVMAQVQRLSGQEYVDVYGASVKHGDLVGSEVSERVLPFPGAPIDEEVQTGA</sequence>
<comment type="caution">
    <text evidence="4">The sequence shown here is derived from an EMBL/GenBank/DDBJ whole genome shotgun (WGS) entry which is preliminary data.</text>
</comment>
<keyword evidence="2 4" id="KW-0012">Acyltransferase</keyword>
<dbReference type="InterPro" id="IPR002123">
    <property type="entry name" value="Plipid/glycerol_acylTrfase"/>
</dbReference>
<evidence type="ECO:0000313" key="4">
    <source>
        <dbReference type="EMBL" id="MFC6397419.1"/>
    </source>
</evidence>
<name>A0ABW1X4L3_9ACTN</name>
<dbReference type="SUPFAM" id="SSF69593">
    <property type="entry name" value="Glycerol-3-phosphate (1)-acyltransferase"/>
    <property type="match status" value="1"/>
</dbReference>
<accession>A0ABW1X4L3</accession>
<keyword evidence="5" id="KW-1185">Reference proteome</keyword>
<dbReference type="GO" id="GO:0016746">
    <property type="term" value="F:acyltransferase activity"/>
    <property type="evidence" value="ECO:0007669"/>
    <property type="project" value="UniProtKB-KW"/>
</dbReference>
<reference evidence="5" key="1">
    <citation type="journal article" date="2019" name="Int. J. Syst. Evol. Microbiol.">
        <title>The Global Catalogue of Microorganisms (GCM) 10K type strain sequencing project: providing services to taxonomists for standard genome sequencing and annotation.</title>
        <authorList>
            <consortium name="The Broad Institute Genomics Platform"/>
            <consortium name="The Broad Institute Genome Sequencing Center for Infectious Disease"/>
            <person name="Wu L."/>
            <person name="Ma J."/>
        </authorList>
    </citation>
    <scope>NUCLEOTIDE SEQUENCE [LARGE SCALE GENOMIC DNA]</scope>
    <source>
        <strain evidence="5">CGMCC 1.15277</strain>
    </source>
</reference>
<organism evidence="4 5">
    <name type="scientific">Luteococcus sanguinis</name>
    <dbReference type="NCBI Taxonomy" id="174038"/>
    <lineage>
        <taxon>Bacteria</taxon>
        <taxon>Bacillati</taxon>
        <taxon>Actinomycetota</taxon>
        <taxon>Actinomycetes</taxon>
        <taxon>Propionibacteriales</taxon>
        <taxon>Propionibacteriaceae</taxon>
        <taxon>Luteococcus</taxon>
    </lineage>
</organism>
<evidence type="ECO:0000256" key="2">
    <source>
        <dbReference type="ARBA" id="ARBA00023315"/>
    </source>
</evidence>
<protein>
    <submittedName>
        <fullName evidence="4">Lysophospholipid acyltransferase family protein</fullName>
    </submittedName>
</protein>
<gene>
    <name evidence="4" type="ORF">ACFP57_10565</name>
</gene>
<dbReference type="SMART" id="SM00563">
    <property type="entry name" value="PlsC"/>
    <property type="match status" value="1"/>
</dbReference>
<dbReference type="PANTHER" id="PTHR10434:SF11">
    <property type="entry name" value="1-ACYL-SN-GLYCEROL-3-PHOSPHATE ACYLTRANSFERASE"/>
    <property type="match status" value="1"/>
</dbReference>
<dbReference type="EMBL" id="JBHSUA010000020">
    <property type="protein sequence ID" value="MFC6397419.1"/>
    <property type="molecule type" value="Genomic_DNA"/>
</dbReference>
<evidence type="ECO:0000256" key="1">
    <source>
        <dbReference type="ARBA" id="ARBA00022679"/>
    </source>
</evidence>
<dbReference type="Proteomes" id="UP001596266">
    <property type="component" value="Unassembled WGS sequence"/>
</dbReference>